<dbReference type="PANTHER" id="PTHR11908">
    <property type="entry name" value="XANTHINE DEHYDROGENASE"/>
    <property type="match status" value="1"/>
</dbReference>
<keyword evidence="1" id="KW-0500">Molybdenum</keyword>
<dbReference type="InterPro" id="IPR000674">
    <property type="entry name" value="Ald_Oxase/Xan_DH_a/b"/>
</dbReference>
<dbReference type="InterPro" id="IPR046867">
    <property type="entry name" value="AldOxase/xan_DH_MoCoBD2"/>
</dbReference>
<dbReference type="SUPFAM" id="SSF54665">
    <property type="entry name" value="CO dehydrogenase molybdoprotein N-domain-like"/>
    <property type="match status" value="1"/>
</dbReference>
<dbReference type="PANTHER" id="PTHR11908:SF132">
    <property type="entry name" value="ALDEHYDE OXIDASE 1-RELATED"/>
    <property type="match status" value="1"/>
</dbReference>
<dbReference type="Pfam" id="PF02738">
    <property type="entry name" value="MoCoBD_1"/>
    <property type="match status" value="1"/>
</dbReference>
<dbReference type="Gene3D" id="3.30.365.10">
    <property type="entry name" value="Aldehyde oxidase/xanthine dehydrogenase, molybdopterin binding domain"/>
    <property type="match status" value="4"/>
</dbReference>
<dbReference type="AlphaFoldDB" id="A0A160VA79"/>
<evidence type="ECO:0000256" key="1">
    <source>
        <dbReference type="ARBA" id="ARBA00022505"/>
    </source>
</evidence>
<gene>
    <name evidence="4" type="ORF">MGWOODY_Clf1171</name>
</gene>
<dbReference type="SUPFAM" id="SSF56003">
    <property type="entry name" value="Molybdenum cofactor-binding domain"/>
    <property type="match status" value="1"/>
</dbReference>
<evidence type="ECO:0000256" key="2">
    <source>
        <dbReference type="ARBA" id="ARBA00023002"/>
    </source>
</evidence>
<feature type="domain" description="Aldehyde oxidase/xanthine dehydrogenase a/b hammerhead" evidence="3">
    <location>
        <begin position="29"/>
        <end position="144"/>
    </location>
</feature>
<organism evidence="4">
    <name type="scientific">hydrothermal vent metagenome</name>
    <dbReference type="NCBI Taxonomy" id="652676"/>
    <lineage>
        <taxon>unclassified sequences</taxon>
        <taxon>metagenomes</taxon>
        <taxon>ecological metagenomes</taxon>
    </lineage>
</organism>
<dbReference type="GO" id="GO:0005506">
    <property type="term" value="F:iron ion binding"/>
    <property type="evidence" value="ECO:0007669"/>
    <property type="project" value="InterPro"/>
</dbReference>
<keyword evidence="2 4" id="KW-0560">Oxidoreductase</keyword>
<protein>
    <submittedName>
        <fullName evidence="4">Xanthine dehydrogenase, molybdenum binding subunit</fullName>
        <ecNumber evidence="4">1.17.1.4</ecNumber>
    </submittedName>
</protein>
<dbReference type="Gene3D" id="3.90.1170.50">
    <property type="entry name" value="Aldehyde oxidase/xanthine dehydrogenase, a/b hammerhead"/>
    <property type="match status" value="1"/>
</dbReference>
<dbReference type="Pfam" id="PF20256">
    <property type="entry name" value="MoCoBD_2"/>
    <property type="match status" value="1"/>
</dbReference>
<dbReference type="GO" id="GO:0004854">
    <property type="term" value="F:xanthine dehydrogenase activity"/>
    <property type="evidence" value="ECO:0007669"/>
    <property type="project" value="UniProtKB-EC"/>
</dbReference>
<sequence length="758" mass="80722">MASNQVLSEVEYSVVGKRPVRPDGVDKVTGRARYGDDTHLTGTLRAKVLRSPHAHARIKSIDTSKAEAFPGVRAVLTAKDLPLASLSKEELGGEYAGLKFASDHMMASDKVLFKGHPVAAVAAISGHVAETAMALIEVDYEVLEAIVDVREAMNPNAPLLHEEMRTNDMGETGDKPSNIATHMSYATGDVEKGFADADLVMEKEYTTATVHQGYIEPHNTTAHWNSDGQLNLWTSTQGSFQVRSTVASVLRVPVSQIKVTPMEIGGGFGGKITAYLDAICAVLSKKAGAPVKALMTRTEVFEASGPAPASWMRVKIGVKNNGKMTTVECEMAMDAGAYPGSPVMQAIVCAFACYDVENGIVDGYDVVVNKPKTAAYRAPGSPQAAFAVESLIDEICDELKMDPIEFRLLNAAKEGTRRIEGIVARRIGLIECLEAARDHDHYKSKLENGAGRGVACGYWPNRGFQSSVVMTVNYDGVVSLIMGSVDIGGTRASIAQQAAETLGIAYEDVKPTVVDTDSIGYTFITGGSRTAFATGIAAINAAEEVKGQMISRAAKIWDTNEDDIEYVAGVVTHKSDEELKFTFKDLARQLATTGGSVSGRSNVDPTGEGNGYAVHLADVVVDPDTGKTDVTRFTAVQDAGKAVHPSYVEGQMQGGAVQGIGWALNEEYFFDDSGKMMNPTFLDYRMPTSLDLPMIDTVIVEVANPGHPYGVRGVGEAAIVPPMAAVGNAVSAATGNRMRSLPITPGKILEAGWENGKG</sequence>
<dbReference type="EC" id="1.17.1.4" evidence="4"/>
<dbReference type="SMART" id="SM01008">
    <property type="entry name" value="Ald_Xan_dh_C"/>
    <property type="match status" value="1"/>
</dbReference>
<reference evidence="4" key="1">
    <citation type="submission" date="2015-10" db="EMBL/GenBank/DDBJ databases">
        <authorList>
            <person name="Gilbert D.G."/>
        </authorList>
    </citation>
    <scope>NUCLEOTIDE SEQUENCE</scope>
</reference>
<evidence type="ECO:0000259" key="3">
    <source>
        <dbReference type="SMART" id="SM01008"/>
    </source>
</evidence>
<dbReference type="EMBL" id="FAXA01000322">
    <property type="protein sequence ID" value="CUV02848.1"/>
    <property type="molecule type" value="Genomic_DNA"/>
</dbReference>
<name>A0A160VA79_9ZZZZ</name>
<dbReference type="Pfam" id="PF01315">
    <property type="entry name" value="Ald_Xan_dh_C"/>
    <property type="match status" value="1"/>
</dbReference>
<dbReference type="InterPro" id="IPR036856">
    <property type="entry name" value="Ald_Oxase/Xan_DH_a/b_sf"/>
</dbReference>
<evidence type="ECO:0000313" key="4">
    <source>
        <dbReference type="EMBL" id="CUV02848.1"/>
    </source>
</evidence>
<proteinExistence type="predicted"/>
<dbReference type="InterPro" id="IPR016208">
    <property type="entry name" value="Ald_Oxase/xanthine_DH-like"/>
</dbReference>
<dbReference type="InterPro" id="IPR008274">
    <property type="entry name" value="AldOxase/xan_DH_MoCoBD1"/>
</dbReference>
<dbReference type="InterPro" id="IPR037165">
    <property type="entry name" value="AldOxase/xan_DH_Mopterin-bd_sf"/>
</dbReference>
<accession>A0A160VA79</accession>